<protein>
    <recommendedName>
        <fullName evidence="5">G-protein coupled receptors family 1 profile domain-containing protein</fullName>
    </recommendedName>
</protein>
<keyword evidence="4" id="KW-1185">Reference proteome</keyword>
<feature type="transmembrane region" description="Helical" evidence="2">
    <location>
        <begin position="199"/>
        <end position="219"/>
    </location>
</feature>
<evidence type="ECO:0008006" key="5">
    <source>
        <dbReference type="Google" id="ProtNLM"/>
    </source>
</evidence>
<sequence>MLDVLSAAVCLGLFKNILNFSTLPKFTSPVNSFANYCGILVVFTDFSVTAFLVLFWLLSPILSNITTRSDIITLRFLSFLSHTYATLLLLAAPLVVTETLCRLVWPHPLPQVRKEEEEREKPSAEEKCNSGGQTYYSFLLQVPSSLSALLSWVIAASYSSRFILAEVDRIEHCFLLSPGGGSITNCIPDFSSTFWPHDYHLPLSTLLLCGTFLLSYVSFHYYGTYSRLRAGQRSDETASQATSKHREEEEEEEEWTAAHTDDFTKATVCGVTIFLFLPLLAVNTSLFRCLEDFCSWFVPCVVEKVRSLRISDQSKNIGTKFGAGSAEIYV</sequence>
<evidence type="ECO:0000313" key="3">
    <source>
        <dbReference type="EMBL" id="KAK6467822.1"/>
    </source>
</evidence>
<keyword evidence="2" id="KW-0812">Transmembrane</keyword>
<keyword evidence="2" id="KW-0472">Membrane</keyword>
<comment type="caution">
    <text evidence="3">The sequence shown here is derived from an EMBL/GenBank/DDBJ whole genome shotgun (WGS) entry which is preliminary data.</text>
</comment>
<feature type="transmembrane region" description="Helical" evidence="2">
    <location>
        <begin position="33"/>
        <end position="58"/>
    </location>
</feature>
<dbReference type="EMBL" id="JAHFZB010000047">
    <property type="protein sequence ID" value="KAK6467822.1"/>
    <property type="molecule type" value="Genomic_DNA"/>
</dbReference>
<feature type="transmembrane region" description="Helical" evidence="2">
    <location>
        <begin position="79"/>
        <end position="105"/>
    </location>
</feature>
<organism evidence="3 4">
    <name type="scientific">Huso huso</name>
    <name type="common">Beluga</name>
    <name type="synonym">Acipenser huso</name>
    <dbReference type="NCBI Taxonomy" id="61971"/>
    <lineage>
        <taxon>Eukaryota</taxon>
        <taxon>Metazoa</taxon>
        <taxon>Chordata</taxon>
        <taxon>Craniata</taxon>
        <taxon>Vertebrata</taxon>
        <taxon>Euteleostomi</taxon>
        <taxon>Actinopterygii</taxon>
        <taxon>Chondrostei</taxon>
        <taxon>Acipenseriformes</taxon>
        <taxon>Acipenseridae</taxon>
        <taxon>Huso</taxon>
    </lineage>
</organism>
<keyword evidence="2" id="KW-1133">Transmembrane helix</keyword>
<evidence type="ECO:0000313" key="4">
    <source>
        <dbReference type="Proteomes" id="UP001369086"/>
    </source>
</evidence>
<proteinExistence type="predicted"/>
<evidence type="ECO:0000256" key="1">
    <source>
        <dbReference type="SAM" id="MobiDB-lite"/>
    </source>
</evidence>
<name>A0ABR0Y5A3_HUSHU</name>
<gene>
    <name evidence="3" type="ORF">HHUSO_G34509</name>
</gene>
<accession>A0ABR0Y5A3</accession>
<feature type="region of interest" description="Disordered" evidence="1">
    <location>
        <begin position="233"/>
        <end position="255"/>
    </location>
</feature>
<evidence type="ECO:0000256" key="2">
    <source>
        <dbReference type="SAM" id="Phobius"/>
    </source>
</evidence>
<dbReference type="Proteomes" id="UP001369086">
    <property type="component" value="Unassembled WGS sequence"/>
</dbReference>
<reference evidence="3 4" key="1">
    <citation type="submission" date="2021-05" db="EMBL/GenBank/DDBJ databases">
        <authorList>
            <person name="Zahm M."/>
            <person name="Klopp C."/>
            <person name="Cabau C."/>
            <person name="Kuhl H."/>
            <person name="Suciu R."/>
            <person name="Ciorpac M."/>
            <person name="Holostenco D."/>
            <person name="Gessner J."/>
            <person name="Wuertz S."/>
            <person name="Hohne C."/>
            <person name="Stock M."/>
            <person name="Gislard M."/>
            <person name="Lluch J."/>
            <person name="Milhes M."/>
            <person name="Lampietro C."/>
            <person name="Lopez Roques C."/>
            <person name="Donnadieu C."/>
            <person name="Du K."/>
            <person name="Schartl M."/>
            <person name="Guiguen Y."/>
        </authorList>
    </citation>
    <scope>NUCLEOTIDE SEQUENCE [LARGE SCALE GENOMIC DNA]</scope>
    <source>
        <strain evidence="3">Hh-F2</strain>
        <tissue evidence="3">Blood</tissue>
    </source>
</reference>